<comment type="catalytic activity">
    <reaction evidence="12">
        <text>a di-trans,poly-cis-dolichyl phosphate + UDP-alpha-D-glucose = a di-trans,poly-cis-dolichyl beta-D-glucosyl phosphate + UDP</text>
        <dbReference type="Rhea" id="RHEA:15401"/>
        <dbReference type="Rhea" id="RHEA-COMP:19498"/>
        <dbReference type="Rhea" id="RHEA-COMP:19502"/>
        <dbReference type="ChEBI" id="CHEBI:57525"/>
        <dbReference type="ChEBI" id="CHEBI:57683"/>
        <dbReference type="ChEBI" id="CHEBI:58223"/>
        <dbReference type="ChEBI" id="CHEBI:58885"/>
        <dbReference type="EC" id="2.4.1.117"/>
    </reaction>
    <physiologicalReaction direction="left-to-right" evidence="12">
        <dbReference type="Rhea" id="RHEA:15402"/>
    </physiologicalReaction>
</comment>
<dbReference type="FunFam" id="3.90.550.10:FF:000068">
    <property type="entry name" value="ALG5, dolichyl-phosphate beta-glucosyltransferase"/>
    <property type="match status" value="1"/>
</dbReference>
<dbReference type="EMBL" id="JARKHS020013456">
    <property type="protein sequence ID" value="KAK8775980.1"/>
    <property type="molecule type" value="Genomic_DNA"/>
</dbReference>
<accession>A0AAQ4EMP5</accession>
<keyword evidence="11 14" id="KW-0472">Membrane</keyword>
<evidence type="ECO:0000256" key="3">
    <source>
        <dbReference type="ARBA" id="ARBA00006739"/>
    </source>
</evidence>
<reference evidence="16 17" key="1">
    <citation type="journal article" date="2023" name="Arcadia Sci">
        <title>De novo assembly of a long-read Amblyomma americanum tick genome.</title>
        <authorList>
            <person name="Chou S."/>
            <person name="Poskanzer K.E."/>
            <person name="Rollins M."/>
            <person name="Thuy-Boun P.S."/>
        </authorList>
    </citation>
    <scope>NUCLEOTIDE SEQUENCE [LARGE SCALE GENOMIC DNA]</scope>
    <source>
        <strain evidence="16">F_SG_1</strain>
        <tissue evidence="16">Salivary glands</tissue>
    </source>
</reference>
<organism evidence="16 17">
    <name type="scientific">Amblyomma americanum</name>
    <name type="common">Lone star tick</name>
    <dbReference type="NCBI Taxonomy" id="6943"/>
    <lineage>
        <taxon>Eukaryota</taxon>
        <taxon>Metazoa</taxon>
        <taxon>Ecdysozoa</taxon>
        <taxon>Arthropoda</taxon>
        <taxon>Chelicerata</taxon>
        <taxon>Arachnida</taxon>
        <taxon>Acari</taxon>
        <taxon>Parasitiformes</taxon>
        <taxon>Ixodida</taxon>
        <taxon>Ixodoidea</taxon>
        <taxon>Ixodidae</taxon>
        <taxon>Amblyomminae</taxon>
        <taxon>Amblyomma</taxon>
    </lineage>
</organism>
<evidence type="ECO:0000256" key="14">
    <source>
        <dbReference type="SAM" id="Phobius"/>
    </source>
</evidence>
<evidence type="ECO:0000256" key="12">
    <source>
        <dbReference type="ARBA" id="ARBA00045097"/>
    </source>
</evidence>
<evidence type="ECO:0000313" key="16">
    <source>
        <dbReference type="EMBL" id="KAK8775980.1"/>
    </source>
</evidence>
<name>A0AAQ4EMP5_AMBAM</name>
<comment type="caution">
    <text evidence="16">The sequence shown here is derived from an EMBL/GenBank/DDBJ whole genome shotgun (WGS) entry which is preliminary data.</text>
</comment>
<dbReference type="PANTHER" id="PTHR10859">
    <property type="entry name" value="GLYCOSYL TRANSFERASE"/>
    <property type="match status" value="1"/>
</dbReference>
<keyword evidence="6" id="KW-0808">Transferase</keyword>
<evidence type="ECO:0000256" key="10">
    <source>
        <dbReference type="ARBA" id="ARBA00022989"/>
    </source>
</evidence>
<evidence type="ECO:0000256" key="2">
    <source>
        <dbReference type="ARBA" id="ARBA00004922"/>
    </source>
</evidence>
<evidence type="ECO:0000313" key="17">
    <source>
        <dbReference type="Proteomes" id="UP001321473"/>
    </source>
</evidence>
<keyword evidence="8" id="KW-0256">Endoplasmic reticulum</keyword>
<evidence type="ECO:0000259" key="15">
    <source>
        <dbReference type="Pfam" id="PF00535"/>
    </source>
</evidence>
<keyword evidence="5" id="KW-0328">Glycosyltransferase</keyword>
<dbReference type="EC" id="2.4.1.117" evidence="4"/>
<proteinExistence type="inferred from homology"/>
<comment type="similarity">
    <text evidence="3">Belongs to the glycosyltransferase 2 family.</text>
</comment>
<feature type="transmembrane region" description="Helical" evidence="14">
    <location>
        <begin position="245"/>
        <end position="263"/>
    </location>
</feature>
<evidence type="ECO:0000256" key="11">
    <source>
        <dbReference type="ARBA" id="ARBA00023136"/>
    </source>
</evidence>
<comment type="subcellular location">
    <subcellularLocation>
        <location evidence="1">Endoplasmic reticulum membrane</location>
        <topology evidence="1">Single-pass membrane protein</topology>
    </subcellularLocation>
</comment>
<dbReference type="Proteomes" id="UP001321473">
    <property type="component" value="Unassembled WGS sequence"/>
</dbReference>
<dbReference type="SUPFAM" id="SSF53448">
    <property type="entry name" value="Nucleotide-diphospho-sugar transferases"/>
    <property type="match status" value="1"/>
</dbReference>
<evidence type="ECO:0000256" key="9">
    <source>
        <dbReference type="ARBA" id="ARBA00022968"/>
    </source>
</evidence>
<keyword evidence="17" id="KW-1185">Reference proteome</keyword>
<keyword evidence="7 14" id="KW-0812">Transmembrane</keyword>
<dbReference type="PANTHER" id="PTHR10859:SF91">
    <property type="entry name" value="DOLICHYL-PHOSPHATE BETA-GLUCOSYLTRANSFERASE"/>
    <property type="match status" value="1"/>
</dbReference>
<keyword evidence="10 14" id="KW-1133">Transmembrane helix</keyword>
<feature type="domain" description="Glycosyltransferase 2-like" evidence="15">
    <location>
        <begin position="100"/>
        <end position="281"/>
    </location>
</feature>
<dbReference type="Gene3D" id="3.90.550.10">
    <property type="entry name" value="Spore Coat Polysaccharide Biosynthesis Protein SpsA, Chain A"/>
    <property type="match status" value="1"/>
</dbReference>
<dbReference type="Pfam" id="PF00535">
    <property type="entry name" value="Glycos_transf_2"/>
    <property type="match status" value="1"/>
</dbReference>
<evidence type="ECO:0000256" key="1">
    <source>
        <dbReference type="ARBA" id="ARBA00004389"/>
    </source>
</evidence>
<feature type="transmembrane region" description="Helical" evidence="14">
    <location>
        <begin position="39"/>
        <end position="59"/>
    </location>
</feature>
<evidence type="ECO:0000256" key="6">
    <source>
        <dbReference type="ARBA" id="ARBA00022679"/>
    </source>
</evidence>
<comment type="pathway">
    <text evidence="2">Protein modification; protein glycosylation.</text>
</comment>
<evidence type="ECO:0000256" key="13">
    <source>
        <dbReference type="ARBA" id="ARBA00070518"/>
    </source>
</evidence>
<evidence type="ECO:0000256" key="7">
    <source>
        <dbReference type="ARBA" id="ARBA00022692"/>
    </source>
</evidence>
<dbReference type="InterPro" id="IPR001173">
    <property type="entry name" value="Glyco_trans_2-like"/>
</dbReference>
<feature type="transmembrane region" description="Helical" evidence="14">
    <location>
        <begin position="12"/>
        <end position="33"/>
    </location>
</feature>
<protein>
    <recommendedName>
        <fullName evidence="13">Dolichyl-phosphate beta-glucosyltransferase</fullName>
        <ecNumber evidence="4">2.4.1.117</ecNumber>
    </recommendedName>
</protein>
<sequence length="356" mass="40995">MLLLQASVFRLSLRLLSVSCLPCVIRIAMWGYVDWWSAFWSLLLFTVLTFLALCVYLYATSSRLPLIVRYSEEFNFKDPSQPGRSFQYPHLHDEPSIDLSVIVPAYEEEKRLPPMLDECLEYLQAKQKKDVNFTYEVIIVDDGSRDRTTSVGMQYSLKHGTENVRVLTLAKNRGKGGAVRMGMLSARGKWLLFADADGATKFSDLDKLEEEADRLLKKSPTVVVVGSRSHLEKETIAERSMFRTFLMYGFHFLVWLFTVRGISDTQCGFKLFSREAAAQLFTSLHVERWAFDVEILYIAQALKFPIGEVAVHWTEIEGSKVVPFWTWVEMGRDLFLIWLRYRIGAWSIAAQPKKLN</sequence>
<dbReference type="GO" id="GO:0005789">
    <property type="term" value="C:endoplasmic reticulum membrane"/>
    <property type="evidence" value="ECO:0007669"/>
    <property type="project" value="UniProtKB-SubCell"/>
</dbReference>
<gene>
    <name evidence="16" type="ORF">V5799_030680</name>
</gene>
<dbReference type="InterPro" id="IPR029044">
    <property type="entry name" value="Nucleotide-diphossugar_trans"/>
</dbReference>
<dbReference type="CDD" id="cd04188">
    <property type="entry name" value="DPG_synthase"/>
    <property type="match status" value="1"/>
</dbReference>
<dbReference type="InterPro" id="IPR035518">
    <property type="entry name" value="DPG_synthase"/>
</dbReference>
<evidence type="ECO:0000256" key="4">
    <source>
        <dbReference type="ARBA" id="ARBA00012583"/>
    </source>
</evidence>
<evidence type="ECO:0000256" key="8">
    <source>
        <dbReference type="ARBA" id="ARBA00022824"/>
    </source>
</evidence>
<dbReference type="GO" id="GO:0006487">
    <property type="term" value="P:protein N-linked glycosylation"/>
    <property type="evidence" value="ECO:0007669"/>
    <property type="project" value="TreeGrafter"/>
</dbReference>
<dbReference type="AlphaFoldDB" id="A0AAQ4EMP5"/>
<keyword evidence="9" id="KW-0735">Signal-anchor</keyword>
<dbReference type="GO" id="GO:0004581">
    <property type="term" value="F:dolichyl-phosphate beta-glucosyltransferase activity"/>
    <property type="evidence" value="ECO:0007669"/>
    <property type="project" value="UniProtKB-EC"/>
</dbReference>
<evidence type="ECO:0000256" key="5">
    <source>
        <dbReference type="ARBA" id="ARBA00022676"/>
    </source>
</evidence>